<evidence type="ECO:0000259" key="3">
    <source>
        <dbReference type="PROSITE" id="PS51294"/>
    </source>
</evidence>
<feature type="non-terminal residue" evidence="4">
    <location>
        <position position="66"/>
    </location>
</feature>
<protein>
    <recommendedName>
        <fullName evidence="3">HTH myb-type domain-containing protein</fullName>
    </recommendedName>
</protein>
<dbReference type="Proteomes" id="UP000054144">
    <property type="component" value="Unassembled WGS sequence"/>
</dbReference>
<gene>
    <name evidence="4" type="ORF">FISHEDRAFT_7449</name>
</gene>
<accession>A0A0D7AFY4</accession>
<dbReference type="PANTHER" id="PTHR46734:SF1">
    <property type="entry name" value="TELOMERIC REPEAT-BINDING FACTOR 1"/>
    <property type="match status" value="1"/>
</dbReference>
<sequence>RKSKARRVDGEDEELTEKKPRRRWTVEETQVLVGCNKHGVGNWKSILEDPELKFENRTPVDLKDRH</sequence>
<keyword evidence="5" id="KW-1185">Reference proteome</keyword>
<dbReference type="CDD" id="cd11660">
    <property type="entry name" value="SANT_TRF"/>
    <property type="match status" value="1"/>
</dbReference>
<dbReference type="AlphaFoldDB" id="A0A0D7AFY4"/>
<dbReference type="PROSITE" id="PS51294">
    <property type="entry name" value="HTH_MYB"/>
    <property type="match status" value="1"/>
</dbReference>
<dbReference type="PANTHER" id="PTHR46734">
    <property type="entry name" value="TELOMERIC REPEAT-BINDING FACTOR 1 TERF1"/>
    <property type="match status" value="1"/>
</dbReference>
<dbReference type="InterPro" id="IPR009057">
    <property type="entry name" value="Homeodomain-like_sf"/>
</dbReference>
<dbReference type="InterPro" id="IPR056302">
    <property type="entry name" value="CHD1-2/Hrp3_HTH"/>
</dbReference>
<keyword evidence="1" id="KW-0539">Nucleus</keyword>
<name>A0A0D7AFY4_9AGAR</name>
<feature type="region of interest" description="Disordered" evidence="2">
    <location>
        <begin position="1"/>
        <end position="21"/>
    </location>
</feature>
<dbReference type="EMBL" id="KN881676">
    <property type="protein sequence ID" value="KIY50322.1"/>
    <property type="molecule type" value="Genomic_DNA"/>
</dbReference>
<dbReference type="OrthoDB" id="608866at2759"/>
<evidence type="ECO:0000256" key="2">
    <source>
        <dbReference type="SAM" id="MobiDB-lite"/>
    </source>
</evidence>
<evidence type="ECO:0000313" key="5">
    <source>
        <dbReference type="Proteomes" id="UP000054144"/>
    </source>
</evidence>
<dbReference type="Gene3D" id="1.10.10.60">
    <property type="entry name" value="Homeodomain-like"/>
    <property type="match status" value="1"/>
</dbReference>
<evidence type="ECO:0000313" key="4">
    <source>
        <dbReference type="EMBL" id="KIY50322.1"/>
    </source>
</evidence>
<dbReference type="Pfam" id="PF23588">
    <property type="entry name" value="HTH_CHD1_Hrp3"/>
    <property type="match status" value="1"/>
</dbReference>
<dbReference type="SUPFAM" id="SSF46689">
    <property type="entry name" value="Homeodomain-like"/>
    <property type="match status" value="1"/>
</dbReference>
<dbReference type="InterPro" id="IPR052450">
    <property type="entry name" value="TRBD-Containing_Protein"/>
</dbReference>
<dbReference type="InterPro" id="IPR017930">
    <property type="entry name" value="Myb_dom"/>
</dbReference>
<feature type="domain" description="HTH myb-type" evidence="3">
    <location>
        <begin position="16"/>
        <end position="66"/>
    </location>
</feature>
<evidence type="ECO:0000256" key="1">
    <source>
        <dbReference type="ARBA" id="ARBA00023242"/>
    </source>
</evidence>
<feature type="non-terminal residue" evidence="4">
    <location>
        <position position="1"/>
    </location>
</feature>
<organism evidence="4 5">
    <name type="scientific">Fistulina hepatica ATCC 64428</name>
    <dbReference type="NCBI Taxonomy" id="1128425"/>
    <lineage>
        <taxon>Eukaryota</taxon>
        <taxon>Fungi</taxon>
        <taxon>Dikarya</taxon>
        <taxon>Basidiomycota</taxon>
        <taxon>Agaricomycotina</taxon>
        <taxon>Agaricomycetes</taxon>
        <taxon>Agaricomycetidae</taxon>
        <taxon>Agaricales</taxon>
        <taxon>Fistulinaceae</taxon>
        <taxon>Fistulina</taxon>
    </lineage>
</organism>
<reference evidence="4 5" key="1">
    <citation type="journal article" date="2015" name="Fungal Genet. Biol.">
        <title>Evolution of novel wood decay mechanisms in Agaricales revealed by the genome sequences of Fistulina hepatica and Cylindrobasidium torrendii.</title>
        <authorList>
            <person name="Floudas D."/>
            <person name="Held B.W."/>
            <person name="Riley R."/>
            <person name="Nagy L.G."/>
            <person name="Koehler G."/>
            <person name="Ransdell A.S."/>
            <person name="Younus H."/>
            <person name="Chow J."/>
            <person name="Chiniquy J."/>
            <person name="Lipzen A."/>
            <person name="Tritt A."/>
            <person name="Sun H."/>
            <person name="Haridas S."/>
            <person name="LaButti K."/>
            <person name="Ohm R.A."/>
            <person name="Kues U."/>
            <person name="Blanchette R.A."/>
            <person name="Grigoriev I.V."/>
            <person name="Minto R.E."/>
            <person name="Hibbett D.S."/>
        </authorList>
    </citation>
    <scope>NUCLEOTIDE SEQUENCE [LARGE SCALE GENOMIC DNA]</scope>
    <source>
        <strain evidence="4 5">ATCC 64428</strain>
    </source>
</reference>
<proteinExistence type="predicted"/>